<evidence type="ECO:0000256" key="4">
    <source>
        <dbReference type="ARBA" id="ARBA00023172"/>
    </source>
</evidence>
<dbReference type="InterPro" id="IPR053876">
    <property type="entry name" value="Phage_int_M"/>
</dbReference>
<dbReference type="Pfam" id="PF22022">
    <property type="entry name" value="Phage_int_M"/>
    <property type="match status" value="1"/>
</dbReference>
<dbReference type="Gene3D" id="1.10.443.10">
    <property type="entry name" value="Intergrase catalytic core"/>
    <property type="match status" value="1"/>
</dbReference>
<accession>A0AAW8EWV0</accession>
<dbReference type="InterPro" id="IPR011010">
    <property type="entry name" value="DNA_brk_join_enz"/>
</dbReference>
<dbReference type="GO" id="GO:0015074">
    <property type="term" value="P:DNA integration"/>
    <property type="evidence" value="ECO:0007669"/>
    <property type="project" value="UniProtKB-KW"/>
</dbReference>
<organism evidence="6 7">
    <name type="scientific">Microbacterium natoriense</name>
    <dbReference type="NCBI Taxonomy" id="284570"/>
    <lineage>
        <taxon>Bacteria</taxon>
        <taxon>Bacillati</taxon>
        <taxon>Actinomycetota</taxon>
        <taxon>Actinomycetes</taxon>
        <taxon>Micrococcales</taxon>
        <taxon>Microbacteriaceae</taxon>
        <taxon>Microbacterium</taxon>
    </lineage>
</organism>
<keyword evidence="3" id="KW-0238">DNA-binding</keyword>
<keyword evidence="7" id="KW-1185">Reference proteome</keyword>
<gene>
    <name evidence="6" type="ORF">QFZ53_001496</name>
</gene>
<dbReference type="InterPro" id="IPR050808">
    <property type="entry name" value="Phage_Integrase"/>
</dbReference>
<dbReference type="InterPro" id="IPR013762">
    <property type="entry name" value="Integrase-like_cat_sf"/>
</dbReference>
<feature type="domain" description="Tyr recombinase" evidence="5">
    <location>
        <begin position="174"/>
        <end position="395"/>
    </location>
</feature>
<keyword evidence="2" id="KW-0229">DNA integration</keyword>
<dbReference type="InterPro" id="IPR002104">
    <property type="entry name" value="Integrase_catalytic"/>
</dbReference>
<dbReference type="Pfam" id="PF00589">
    <property type="entry name" value="Phage_integrase"/>
    <property type="match status" value="1"/>
</dbReference>
<evidence type="ECO:0000256" key="3">
    <source>
        <dbReference type="ARBA" id="ARBA00023125"/>
    </source>
</evidence>
<dbReference type="Proteomes" id="UP001244427">
    <property type="component" value="Unassembled WGS sequence"/>
</dbReference>
<dbReference type="AlphaFoldDB" id="A0AAW8EWV0"/>
<dbReference type="PANTHER" id="PTHR30629:SF2">
    <property type="entry name" value="PROPHAGE INTEGRASE INTS-RELATED"/>
    <property type="match status" value="1"/>
</dbReference>
<sequence length="403" mass="45467">MPRPRKEPGELGKVSYYPRRDMIEARGMVRNGAGKAFRLSATGKTQKQALDRLMNKADAVWEGMFVNISPDSTVAEVVELWLADVEERGDIQQSTKESYAQVGRGKITEYIGAVPIRRVDAGLCHALLKKMRRNHTISYARNVRRVMSVLLKFAVVHRALERNPLPDTPRMHDPEPHYIEWDFEQVDMMLRLLKQWTGVNPERRGGGVPDVDLVIDLILIMLGTSLRPAEALGIRRQDVTFLGDRALLNLQGTVSTTKKHGTIWKSTPKRKSQQRAITVPAFAAEVLRRRMANYRHNEHALLFPTRTGKPRGTHNVNRMLRSFRAAHAEILLGIGVEPSDVTCRAFRKMAAMTIADHAGMDLAASLLGHADSKTTRDHYAKPNRVVPSQTADILERQFPFTSF</sequence>
<evidence type="ECO:0000256" key="1">
    <source>
        <dbReference type="ARBA" id="ARBA00008857"/>
    </source>
</evidence>
<proteinExistence type="inferred from homology"/>
<keyword evidence="4" id="KW-0233">DNA recombination</keyword>
<dbReference type="SUPFAM" id="SSF56349">
    <property type="entry name" value="DNA breaking-rejoining enzymes"/>
    <property type="match status" value="1"/>
</dbReference>
<dbReference type="PANTHER" id="PTHR30629">
    <property type="entry name" value="PROPHAGE INTEGRASE"/>
    <property type="match status" value="1"/>
</dbReference>
<dbReference type="GO" id="GO:0003677">
    <property type="term" value="F:DNA binding"/>
    <property type="evidence" value="ECO:0007669"/>
    <property type="project" value="UniProtKB-KW"/>
</dbReference>
<evidence type="ECO:0000256" key="2">
    <source>
        <dbReference type="ARBA" id="ARBA00022908"/>
    </source>
</evidence>
<evidence type="ECO:0000259" key="5">
    <source>
        <dbReference type="PROSITE" id="PS51898"/>
    </source>
</evidence>
<dbReference type="EMBL" id="JAUSXV010000001">
    <property type="protein sequence ID" value="MDQ0647300.1"/>
    <property type="molecule type" value="Genomic_DNA"/>
</dbReference>
<dbReference type="InterPro" id="IPR010998">
    <property type="entry name" value="Integrase_recombinase_N"/>
</dbReference>
<dbReference type="GO" id="GO:0006310">
    <property type="term" value="P:DNA recombination"/>
    <property type="evidence" value="ECO:0007669"/>
    <property type="project" value="UniProtKB-KW"/>
</dbReference>
<dbReference type="Gene3D" id="1.10.150.130">
    <property type="match status" value="1"/>
</dbReference>
<protein>
    <submittedName>
        <fullName evidence="6">Integrase</fullName>
    </submittedName>
</protein>
<dbReference type="PROSITE" id="PS51898">
    <property type="entry name" value="TYR_RECOMBINASE"/>
    <property type="match status" value="1"/>
</dbReference>
<evidence type="ECO:0000313" key="7">
    <source>
        <dbReference type="Proteomes" id="UP001244427"/>
    </source>
</evidence>
<comment type="similarity">
    <text evidence="1">Belongs to the 'phage' integrase family.</text>
</comment>
<reference evidence="6 7" key="1">
    <citation type="submission" date="2023-07" db="EMBL/GenBank/DDBJ databases">
        <title>Comparative genomics of wheat-associated soil bacteria to identify genetic determinants of phenazine resistance.</title>
        <authorList>
            <person name="Mouncey N."/>
        </authorList>
    </citation>
    <scope>NUCLEOTIDE SEQUENCE [LARGE SCALE GENOMIC DNA]</scope>
    <source>
        <strain evidence="6 7">W4I9-1</strain>
    </source>
</reference>
<name>A0AAW8EWV0_9MICO</name>
<evidence type="ECO:0000313" key="6">
    <source>
        <dbReference type="EMBL" id="MDQ0647300.1"/>
    </source>
</evidence>
<comment type="caution">
    <text evidence="6">The sequence shown here is derived from an EMBL/GenBank/DDBJ whole genome shotgun (WGS) entry which is preliminary data.</text>
</comment>